<dbReference type="OrthoDB" id="3800738at2759"/>
<protein>
    <submittedName>
        <fullName evidence="1">Uncharacterized protein</fullName>
    </submittedName>
</protein>
<evidence type="ECO:0000313" key="1">
    <source>
        <dbReference type="EMBL" id="KXJ88442.1"/>
    </source>
</evidence>
<dbReference type="AlphaFoldDB" id="A0A136IU16"/>
<proteinExistence type="predicted"/>
<dbReference type="EMBL" id="KQ964258">
    <property type="protein sequence ID" value="KXJ88442.1"/>
    <property type="molecule type" value="Genomic_DNA"/>
</dbReference>
<organism evidence="1 2">
    <name type="scientific">Microdochium bolleyi</name>
    <dbReference type="NCBI Taxonomy" id="196109"/>
    <lineage>
        <taxon>Eukaryota</taxon>
        <taxon>Fungi</taxon>
        <taxon>Dikarya</taxon>
        <taxon>Ascomycota</taxon>
        <taxon>Pezizomycotina</taxon>
        <taxon>Sordariomycetes</taxon>
        <taxon>Xylariomycetidae</taxon>
        <taxon>Xylariales</taxon>
        <taxon>Microdochiaceae</taxon>
        <taxon>Microdochium</taxon>
    </lineage>
</organism>
<keyword evidence="2" id="KW-1185">Reference proteome</keyword>
<reference evidence="2" key="1">
    <citation type="submission" date="2016-02" db="EMBL/GenBank/DDBJ databases">
        <title>Draft genome sequence of Microdochium bolleyi, a fungal endophyte of beachgrass.</title>
        <authorList>
            <consortium name="DOE Joint Genome Institute"/>
            <person name="David A.S."/>
            <person name="May G."/>
            <person name="Haridas S."/>
            <person name="Lim J."/>
            <person name="Wang M."/>
            <person name="Labutti K."/>
            <person name="Lipzen A."/>
            <person name="Barry K."/>
            <person name="Grigoriev I.V."/>
        </authorList>
    </citation>
    <scope>NUCLEOTIDE SEQUENCE [LARGE SCALE GENOMIC DNA]</scope>
    <source>
        <strain evidence="2">J235TASD1</strain>
    </source>
</reference>
<evidence type="ECO:0000313" key="2">
    <source>
        <dbReference type="Proteomes" id="UP000070501"/>
    </source>
</evidence>
<dbReference type="Proteomes" id="UP000070501">
    <property type="component" value="Unassembled WGS sequence"/>
</dbReference>
<name>A0A136IU16_9PEZI</name>
<accession>A0A136IU16</accession>
<sequence length="114" mass="12884">MDHLDIAALQGEDSDKCRHLCVSVLMAPSPPWKTSHLSVKHTQARLTVPRAPEPFEVILLQVDKRMLLVSAQRVNRGWNKYVSSSPATRRTPFYLPLQNSDDFSYDYGASRSGQ</sequence>
<gene>
    <name evidence="1" type="ORF">Micbo1qcDRAFT_178067</name>
</gene>
<dbReference type="InParanoid" id="A0A136IU16"/>